<evidence type="ECO:0000313" key="3">
    <source>
        <dbReference type="Proteomes" id="UP000245461"/>
    </source>
</evidence>
<dbReference type="PANTHER" id="PTHR13939:SF0">
    <property type="entry name" value="NMN AMIDOHYDROLASE-LIKE PROTEIN YFAY"/>
    <property type="match status" value="1"/>
</dbReference>
<dbReference type="RefSeq" id="WP_109901862.1">
    <property type="nucleotide sequence ID" value="NZ_QGLE01000001.1"/>
</dbReference>
<dbReference type="InterPro" id="IPR001453">
    <property type="entry name" value="MoaB/Mog_dom"/>
</dbReference>
<evidence type="ECO:0000259" key="1">
    <source>
        <dbReference type="SMART" id="SM00852"/>
    </source>
</evidence>
<dbReference type="AlphaFoldDB" id="A0A317EHW9"/>
<dbReference type="EMBL" id="QGLE01000001">
    <property type="protein sequence ID" value="PWR25660.1"/>
    <property type="molecule type" value="Genomic_DNA"/>
</dbReference>
<dbReference type="CDD" id="cd00885">
    <property type="entry name" value="cinA"/>
    <property type="match status" value="1"/>
</dbReference>
<proteinExistence type="predicted"/>
<keyword evidence="3" id="KW-1185">Reference proteome</keyword>
<reference evidence="2 3" key="1">
    <citation type="submission" date="2018-05" db="EMBL/GenBank/DDBJ databases">
        <title>Zavarzinia sp. HR-AS.</title>
        <authorList>
            <person name="Lee Y."/>
            <person name="Jeon C.O."/>
        </authorList>
    </citation>
    <scope>NUCLEOTIDE SEQUENCE [LARGE SCALE GENOMIC DNA]</scope>
    <source>
        <strain evidence="2 3">HR-AS</strain>
    </source>
</reference>
<accession>A0A317EHW9</accession>
<dbReference type="InterPro" id="IPR056596">
    <property type="entry name" value="FLAD1_M"/>
</dbReference>
<gene>
    <name evidence="2" type="ORF">DKG74_01470</name>
</gene>
<feature type="domain" description="MoaB/Mog" evidence="1">
    <location>
        <begin position="16"/>
        <end position="177"/>
    </location>
</feature>
<comment type="caution">
    <text evidence="2">The sequence shown here is derived from an EMBL/GenBank/DDBJ whole genome shotgun (WGS) entry which is preliminary data.</text>
</comment>
<dbReference type="InterPro" id="IPR036425">
    <property type="entry name" value="MoaB/Mog-like_dom_sf"/>
</dbReference>
<dbReference type="SUPFAM" id="SSF53218">
    <property type="entry name" value="Molybdenum cofactor biosynthesis proteins"/>
    <property type="match status" value="1"/>
</dbReference>
<dbReference type="Pfam" id="PF24102">
    <property type="entry name" value="FLAD1_M"/>
    <property type="match status" value="1"/>
</dbReference>
<dbReference type="SMART" id="SM00852">
    <property type="entry name" value="MoCF_biosynth"/>
    <property type="match status" value="1"/>
</dbReference>
<dbReference type="Gene3D" id="3.40.980.10">
    <property type="entry name" value="MoaB/Mog-like domain"/>
    <property type="match status" value="1"/>
</dbReference>
<dbReference type="InterPro" id="IPR050101">
    <property type="entry name" value="CinA"/>
</dbReference>
<dbReference type="Pfam" id="PF00994">
    <property type="entry name" value="MoCF_biosynth"/>
    <property type="match status" value="1"/>
</dbReference>
<dbReference type="PANTHER" id="PTHR13939">
    <property type="entry name" value="NICOTINAMIDE-NUCLEOTIDE AMIDOHYDROLASE PNCC"/>
    <property type="match status" value="1"/>
</dbReference>
<dbReference type="OrthoDB" id="9801454at2"/>
<name>A0A317EHW9_9PROT</name>
<sequence>MTTTNNDTAPRIYTAALAIIGNEILSGRTQDANLAHLAKTLNGWGVEMREVRVVPDVEAEIVAAVNALRARYDYVFTTGGIGPTHDDITADSIARAFGLALIEHPAAIALLETHYPPGELTPVRRRMARVPEGADLIENPISKAPGFKIGNVFVLAGVPAIMKAQLEGTRPHIAGGRTVQSETVSVLVGESRIAILLEDVQKLYPDVDMGSYPFFRKGSFGTALVLRGREPARLSAAMAALTAALVAAGVEPHPGEIPD</sequence>
<organism evidence="2 3">
    <name type="scientific">Zavarzinia aquatilis</name>
    <dbReference type="NCBI Taxonomy" id="2211142"/>
    <lineage>
        <taxon>Bacteria</taxon>
        <taxon>Pseudomonadati</taxon>
        <taxon>Pseudomonadota</taxon>
        <taxon>Alphaproteobacteria</taxon>
        <taxon>Rhodospirillales</taxon>
        <taxon>Zavarziniaceae</taxon>
        <taxon>Zavarzinia</taxon>
    </lineage>
</organism>
<dbReference type="Proteomes" id="UP000245461">
    <property type="component" value="Unassembled WGS sequence"/>
</dbReference>
<evidence type="ECO:0000313" key="2">
    <source>
        <dbReference type="EMBL" id="PWR25660.1"/>
    </source>
</evidence>
<protein>
    <submittedName>
        <fullName evidence="2">Competence/damage-inducible protein A</fullName>
    </submittedName>
</protein>